<evidence type="ECO:0000313" key="2">
    <source>
        <dbReference type="Proteomes" id="UP000183975"/>
    </source>
</evidence>
<organism evidence="1 2">
    <name type="scientific">Anaerotignum lactatifermentans DSM 14214</name>
    <dbReference type="NCBI Taxonomy" id="1121323"/>
    <lineage>
        <taxon>Bacteria</taxon>
        <taxon>Bacillati</taxon>
        <taxon>Bacillota</taxon>
        <taxon>Clostridia</taxon>
        <taxon>Lachnospirales</taxon>
        <taxon>Anaerotignaceae</taxon>
        <taxon>Anaerotignum</taxon>
    </lineage>
</organism>
<accession>A0A1M6PIS2</accession>
<gene>
    <name evidence="1" type="ORF">SAMN02745138_01110</name>
</gene>
<dbReference type="AlphaFoldDB" id="A0A1M6PIS2"/>
<protein>
    <submittedName>
        <fullName evidence="1">Uncharacterized protein</fullName>
    </submittedName>
</protein>
<dbReference type="RefSeq" id="WP_072849938.1">
    <property type="nucleotide sequence ID" value="NZ_FRAH01000014.1"/>
</dbReference>
<dbReference type="OrthoDB" id="1816313at2"/>
<sequence length="364" mass="42474">MFEIKSLAEKRDYPDLFTVRFAREKLYIGDTSYPIGQLSVDMLNVSKESMLKLKSLSESFAKTIDQKFFSPKEQHSRDMVLEAQGAWNQFMAFAKEFPVIKDLRIPMKEFQDMLPSAYDEIHGKCSDVTQECSMYYEMFAEMIFGWIRMVNDIATFLSYASAFVNLFLERLKYHNPEAYASAYYDFMTNRQVQLEIEKAIPHGLPLINQTHEVGLEFVTMTEQDESQSFCIAERFVFTNLFSFLQVDLYRGLMIGHAPKKCQNCGKYFLLEKGYHVSYCTNIAPGETTRTCRQVGAHKKSAAQTKTPAQAEYQKLYNRLKTRKNRKKISVEEWNQAVAWAQEMKDKAEQGEISEWELKEMFERV</sequence>
<name>A0A1M6PIS2_9FIRM</name>
<dbReference type="Pfam" id="PF19553">
    <property type="entry name" value="DUF6076"/>
    <property type="match status" value="1"/>
</dbReference>
<dbReference type="Proteomes" id="UP000183975">
    <property type="component" value="Unassembled WGS sequence"/>
</dbReference>
<keyword evidence="2" id="KW-1185">Reference proteome</keyword>
<evidence type="ECO:0000313" key="1">
    <source>
        <dbReference type="EMBL" id="SHK07855.1"/>
    </source>
</evidence>
<proteinExistence type="predicted"/>
<dbReference type="EMBL" id="FRAH01000014">
    <property type="protein sequence ID" value="SHK07855.1"/>
    <property type="molecule type" value="Genomic_DNA"/>
</dbReference>
<dbReference type="InterPro" id="IPR045722">
    <property type="entry name" value="DUF6076"/>
</dbReference>
<reference evidence="1 2" key="1">
    <citation type="submission" date="2016-11" db="EMBL/GenBank/DDBJ databases">
        <authorList>
            <person name="Jaros S."/>
            <person name="Januszkiewicz K."/>
            <person name="Wedrychowicz H."/>
        </authorList>
    </citation>
    <scope>NUCLEOTIDE SEQUENCE [LARGE SCALE GENOMIC DNA]</scope>
    <source>
        <strain evidence="1 2">DSM 14214</strain>
    </source>
</reference>